<sequence>MFERQTSRRALESRRYTRNLIEVTRAFEQMEEGQRGKGIGRHEQATAHIIQHDPPRRVGGRSTTRAPPASGRVTIIDSRVVALTGTFIQSRQPRDGRRGALTTGIVSPVCLTTGPVLLSRPSPRRVFPAPRYRHGGFQLFVVAVSSRMCRCGVVPLKRPTSNCFGFRSNPNRDQQRNRIPRQDGAQDEESRPERSGSGTGPRSKSGVS</sequence>
<proteinExistence type="predicted"/>
<evidence type="ECO:0000313" key="3">
    <source>
        <dbReference type="Proteomes" id="UP000299102"/>
    </source>
</evidence>
<organism evidence="2 3">
    <name type="scientific">Eumeta variegata</name>
    <name type="common">Bagworm moth</name>
    <name type="synonym">Eumeta japonica</name>
    <dbReference type="NCBI Taxonomy" id="151549"/>
    <lineage>
        <taxon>Eukaryota</taxon>
        <taxon>Metazoa</taxon>
        <taxon>Ecdysozoa</taxon>
        <taxon>Arthropoda</taxon>
        <taxon>Hexapoda</taxon>
        <taxon>Insecta</taxon>
        <taxon>Pterygota</taxon>
        <taxon>Neoptera</taxon>
        <taxon>Endopterygota</taxon>
        <taxon>Lepidoptera</taxon>
        <taxon>Glossata</taxon>
        <taxon>Ditrysia</taxon>
        <taxon>Tineoidea</taxon>
        <taxon>Psychidae</taxon>
        <taxon>Oiketicinae</taxon>
        <taxon>Eumeta</taxon>
    </lineage>
</organism>
<accession>A0A4C1W686</accession>
<evidence type="ECO:0000256" key="1">
    <source>
        <dbReference type="SAM" id="MobiDB-lite"/>
    </source>
</evidence>
<protein>
    <submittedName>
        <fullName evidence="2">Uncharacterized protein</fullName>
    </submittedName>
</protein>
<gene>
    <name evidence="2" type="ORF">EVAR_95120_1</name>
</gene>
<evidence type="ECO:0000313" key="2">
    <source>
        <dbReference type="EMBL" id="GBP46420.1"/>
    </source>
</evidence>
<dbReference type="AlphaFoldDB" id="A0A4C1W686"/>
<keyword evidence="3" id="KW-1185">Reference proteome</keyword>
<dbReference type="Proteomes" id="UP000299102">
    <property type="component" value="Unassembled WGS sequence"/>
</dbReference>
<comment type="caution">
    <text evidence="2">The sequence shown here is derived from an EMBL/GenBank/DDBJ whole genome shotgun (WGS) entry which is preliminary data.</text>
</comment>
<feature type="compositionally biased region" description="Polar residues" evidence="1">
    <location>
        <begin position="162"/>
        <end position="172"/>
    </location>
</feature>
<dbReference type="EMBL" id="BGZK01000483">
    <property type="protein sequence ID" value="GBP46420.1"/>
    <property type="molecule type" value="Genomic_DNA"/>
</dbReference>
<reference evidence="2 3" key="1">
    <citation type="journal article" date="2019" name="Commun. Biol.">
        <title>The bagworm genome reveals a unique fibroin gene that provides high tensile strength.</title>
        <authorList>
            <person name="Kono N."/>
            <person name="Nakamura H."/>
            <person name="Ohtoshi R."/>
            <person name="Tomita M."/>
            <person name="Numata K."/>
            <person name="Arakawa K."/>
        </authorList>
    </citation>
    <scope>NUCLEOTIDE SEQUENCE [LARGE SCALE GENOMIC DNA]</scope>
</reference>
<name>A0A4C1W686_EUMVA</name>
<feature type="region of interest" description="Disordered" evidence="1">
    <location>
        <begin position="162"/>
        <end position="208"/>
    </location>
</feature>